<reference evidence="1 2" key="1">
    <citation type="submission" date="2016-10" db="EMBL/GenBank/DDBJ databases">
        <authorList>
            <person name="de Groot N.N."/>
        </authorList>
    </citation>
    <scope>NUCLEOTIDE SEQUENCE [LARGE SCALE GENOMIC DNA]</scope>
    <source>
        <strain evidence="1 2">DSM 25186</strain>
    </source>
</reference>
<dbReference type="AlphaFoldDB" id="A0A1G9TB56"/>
<accession>A0A1G9TB56</accession>
<dbReference type="STRING" id="1075417.SAMN05421823_113134"/>
<gene>
    <name evidence="1" type="ORF">SAMN05421823_113134</name>
</gene>
<dbReference type="Proteomes" id="UP000198510">
    <property type="component" value="Unassembled WGS sequence"/>
</dbReference>
<evidence type="ECO:0000313" key="1">
    <source>
        <dbReference type="EMBL" id="SDM44395.1"/>
    </source>
</evidence>
<proteinExistence type="predicted"/>
<protein>
    <submittedName>
        <fullName evidence="1">Uncharacterized protein</fullName>
    </submittedName>
</protein>
<organism evidence="1 2">
    <name type="scientific">Catalinimonas alkaloidigena</name>
    <dbReference type="NCBI Taxonomy" id="1075417"/>
    <lineage>
        <taxon>Bacteria</taxon>
        <taxon>Pseudomonadati</taxon>
        <taxon>Bacteroidota</taxon>
        <taxon>Cytophagia</taxon>
        <taxon>Cytophagales</taxon>
        <taxon>Catalimonadaceae</taxon>
        <taxon>Catalinimonas</taxon>
    </lineage>
</organism>
<keyword evidence="2" id="KW-1185">Reference proteome</keyword>
<sequence length="31" mass="3825">MKRQIIYLDTHKTMDPLFGREPMHAAPWRER</sequence>
<evidence type="ECO:0000313" key="2">
    <source>
        <dbReference type="Proteomes" id="UP000198510"/>
    </source>
</evidence>
<dbReference type="EMBL" id="FNFO01000013">
    <property type="protein sequence ID" value="SDM44395.1"/>
    <property type="molecule type" value="Genomic_DNA"/>
</dbReference>
<name>A0A1G9TB56_9BACT</name>